<gene>
    <name evidence="2" type="ORF">PLEPLA_LOCUS23656</name>
</gene>
<feature type="region of interest" description="Disordered" evidence="1">
    <location>
        <begin position="1"/>
        <end position="43"/>
    </location>
</feature>
<name>A0A9N7URX2_PLEPL</name>
<dbReference type="InterPro" id="IPR052674">
    <property type="entry name" value="SelWTH-like"/>
</dbReference>
<reference evidence="2" key="1">
    <citation type="submission" date="2020-03" db="EMBL/GenBank/DDBJ databases">
        <authorList>
            <person name="Weist P."/>
        </authorList>
    </citation>
    <scope>NUCLEOTIDE SEQUENCE</scope>
</reference>
<evidence type="ECO:0000313" key="2">
    <source>
        <dbReference type="EMBL" id="CAB1435596.1"/>
    </source>
</evidence>
<sequence>MASKTGRRGTKRKAESQLEEEKPSVEEKGEERGDGENGQEGQRVVIEHWRNAEEVKSALLAAHPGLTVILNREKPRRKSFEITLQDGVKETSLWTGIKRGPPARLKFPQPDVVVAALQEALKPE</sequence>
<accession>A0A9N7URX2</accession>
<evidence type="ECO:0000256" key="1">
    <source>
        <dbReference type="SAM" id="MobiDB-lite"/>
    </source>
</evidence>
<dbReference type="PANTHER" id="PTHR33638">
    <property type="entry name" value="SELENOPROTEIN H"/>
    <property type="match status" value="1"/>
</dbReference>
<feature type="compositionally biased region" description="Basic and acidic residues" evidence="1">
    <location>
        <begin position="12"/>
        <end position="35"/>
    </location>
</feature>
<evidence type="ECO:0008006" key="4">
    <source>
        <dbReference type="Google" id="ProtNLM"/>
    </source>
</evidence>
<feature type="compositionally biased region" description="Basic residues" evidence="1">
    <location>
        <begin position="1"/>
        <end position="11"/>
    </location>
</feature>
<protein>
    <recommendedName>
        <fullName evidence="4">Selenoprotein H</fullName>
    </recommendedName>
</protein>
<dbReference type="AlphaFoldDB" id="A0A9N7URX2"/>
<dbReference type="EMBL" id="CADEAL010001782">
    <property type="protein sequence ID" value="CAB1435596.1"/>
    <property type="molecule type" value="Genomic_DNA"/>
</dbReference>
<dbReference type="PANTHER" id="PTHR33638:SF1">
    <property type="entry name" value="SELENOPROTEIN H"/>
    <property type="match status" value="1"/>
</dbReference>
<dbReference type="GO" id="GO:0005794">
    <property type="term" value="C:Golgi apparatus"/>
    <property type="evidence" value="ECO:0007669"/>
    <property type="project" value="TreeGrafter"/>
</dbReference>
<proteinExistence type="predicted"/>
<comment type="caution">
    <text evidence="2">The sequence shown here is derived from an EMBL/GenBank/DDBJ whole genome shotgun (WGS) entry which is preliminary data.</text>
</comment>
<organism evidence="2 3">
    <name type="scientific">Pleuronectes platessa</name>
    <name type="common">European plaice</name>
    <dbReference type="NCBI Taxonomy" id="8262"/>
    <lineage>
        <taxon>Eukaryota</taxon>
        <taxon>Metazoa</taxon>
        <taxon>Chordata</taxon>
        <taxon>Craniata</taxon>
        <taxon>Vertebrata</taxon>
        <taxon>Euteleostomi</taxon>
        <taxon>Actinopterygii</taxon>
        <taxon>Neopterygii</taxon>
        <taxon>Teleostei</taxon>
        <taxon>Neoteleostei</taxon>
        <taxon>Acanthomorphata</taxon>
        <taxon>Carangaria</taxon>
        <taxon>Pleuronectiformes</taxon>
        <taxon>Pleuronectoidei</taxon>
        <taxon>Pleuronectidae</taxon>
        <taxon>Pleuronectes</taxon>
    </lineage>
</organism>
<evidence type="ECO:0000313" key="3">
    <source>
        <dbReference type="Proteomes" id="UP001153269"/>
    </source>
</evidence>
<dbReference type="Proteomes" id="UP001153269">
    <property type="component" value="Unassembled WGS sequence"/>
</dbReference>
<keyword evidence="3" id="KW-1185">Reference proteome</keyword>